<dbReference type="GO" id="GO:0006089">
    <property type="term" value="P:lactate metabolic process"/>
    <property type="evidence" value="ECO:0007669"/>
    <property type="project" value="TreeGrafter"/>
</dbReference>
<dbReference type="GO" id="GO:0046872">
    <property type="term" value="F:metal ion binding"/>
    <property type="evidence" value="ECO:0007669"/>
    <property type="project" value="UniProtKB-UniRule"/>
</dbReference>
<evidence type="ECO:0000313" key="26">
    <source>
        <dbReference type="Proteomes" id="UP001175226"/>
    </source>
</evidence>
<comment type="subcellular location">
    <subcellularLocation>
        <location evidence="3">Mitochondrion intermembrane space</location>
    </subcellularLocation>
</comment>
<evidence type="ECO:0000256" key="22">
    <source>
        <dbReference type="RuleBase" id="RU362121"/>
    </source>
</evidence>
<comment type="similarity">
    <text evidence="15">In the C-terminal section; belongs to the FMN-dependent alpha-hydroxy acid dehydrogenase family.</text>
</comment>
<evidence type="ECO:0000256" key="21">
    <source>
        <dbReference type="ARBA" id="ARBA00078938"/>
    </source>
</evidence>
<evidence type="ECO:0000313" key="25">
    <source>
        <dbReference type="EMBL" id="KAK0456457.1"/>
    </source>
</evidence>
<evidence type="ECO:0000256" key="10">
    <source>
        <dbReference type="ARBA" id="ARBA00022946"/>
    </source>
</evidence>
<keyword evidence="11" id="KW-0560">Oxidoreductase</keyword>
<evidence type="ECO:0000256" key="11">
    <source>
        <dbReference type="ARBA" id="ARBA00023002"/>
    </source>
</evidence>
<dbReference type="InterPro" id="IPR008259">
    <property type="entry name" value="FMN_hydac_DH_AS"/>
</dbReference>
<proteinExistence type="inferred from homology"/>
<evidence type="ECO:0000256" key="15">
    <source>
        <dbReference type="ARBA" id="ARBA00061137"/>
    </source>
</evidence>
<dbReference type="InterPro" id="IPR018506">
    <property type="entry name" value="Cyt_B5_heme-BS"/>
</dbReference>
<dbReference type="SUPFAM" id="SSF51395">
    <property type="entry name" value="FMN-linked oxidoreductases"/>
    <property type="match status" value="1"/>
</dbReference>
<comment type="cofactor">
    <cofactor evidence="2">
        <name>heme b</name>
        <dbReference type="ChEBI" id="CHEBI:60344"/>
    </cofactor>
</comment>
<keyword evidence="7" id="KW-0285">Flavoprotein</keyword>
<dbReference type="GO" id="GO:0004460">
    <property type="term" value="F:L-lactate dehydrogenase (cytochrome) activity"/>
    <property type="evidence" value="ECO:0007669"/>
    <property type="project" value="UniProtKB-EC"/>
</dbReference>
<evidence type="ECO:0000256" key="8">
    <source>
        <dbReference type="ARBA" id="ARBA00022643"/>
    </source>
</evidence>
<accession>A0AA39K8E1</accession>
<dbReference type="InterPro" id="IPR037458">
    <property type="entry name" value="L-MDH/L-LDH_FMN-bd"/>
</dbReference>
<dbReference type="InterPro" id="IPR037396">
    <property type="entry name" value="FMN_HAD"/>
</dbReference>
<dbReference type="InterPro" id="IPR000262">
    <property type="entry name" value="FMN-dep_DH"/>
</dbReference>
<protein>
    <recommendedName>
        <fullName evidence="18">L-lactate dehydrogenase (cytochrome)</fullName>
        <ecNumber evidence="17">1.1.2.3</ecNumber>
    </recommendedName>
    <alternativeName>
        <fullName evidence="20">Cytochrome b2</fullName>
    </alternativeName>
    <alternativeName>
        <fullName evidence="19">Flavocytochrome b2</fullName>
    </alternativeName>
    <alternativeName>
        <fullName evidence="21">L-lactate ferricytochrome c oxidoreductase</fullName>
    </alternativeName>
</protein>
<dbReference type="PROSITE" id="PS50255">
    <property type="entry name" value="CYTOCHROME_B5_2"/>
    <property type="match status" value="1"/>
</dbReference>
<evidence type="ECO:0000259" key="23">
    <source>
        <dbReference type="PROSITE" id="PS50255"/>
    </source>
</evidence>
<dbReference type="SMART" id="SM01117">
    <property type="entry name" value="Cyt-b5"/>
    <property type="match status" value="1"/>
</dbReference>
<keyword evidence="10" id="KW-0809">Transit peptide</keyword>
<dbReference type="SUPFAM" id="SSF55856">
    <property type="entry name" value="Cytochrome b5-like heme/steroid binding domain"/>
    <property type="match status" value="1"/>
</dbReference>
<evidence type="ECO:0000256" key="14">
    <source>
        <dbReference type="ARBA" id="ARBA00052399"/>
    </source>
</evidence>
<evidence type="ECO:0000256" key="6">
    <source>
        <dbReference type="ARBA" id="ARBA00022617"/>
    </source>
</evidence>
<keyword evidence="26" id="KW-1185">Reference proteome</keyword>
<evidence type="ECO:0000256" key="19">
    <source>
        <dbReference type="ARBA" id="ARBA00075949"/>
    </source>
</evidence>
<dbReference type="InterPro" id="IPR001199">
    <property type="entry name" value="Cyt_B5-like_heme/steroid-bd"/>
</dbReference>
<dbReference type="PRINTS" id="PR00363">
    <property type="entry name" value="CYTOCHROMEB5"/>
</dbReference>
<evidence type="ECO:0000256" key="16">
    <source>
        <dbReference type="ARBA" id="ARBA00061589"/>
    </source>
</evidence>
<dbReference type="PANTHER" id="PTHR10578:SF101">
    <property type="entry name" value="L-LACTATE DEHYDROGENASE (CYTOCHROME B2)"/>
    <property type="match status" value="1"/>
</dbReference>
<evidence type="ECO:0000256" key="4">
    <source>
        <dbReference type="ARBA" id="ARBA00011881"/>
    </source>
</evidence>
<dbReference type="GO" id="GO:0005758">
    <property type="term" value="C:mitochondrial intermembrane space"/>
    <property type="evidence" value="ECO:0007669"/>
    <property type="project" value="UniProtKB-SubCell"/>
</dbReference>
<comment type="catalytic activity">
    <reaction evidence="14">
        <text>(S)-lactate + 2 Fe(III)-[cytochrome c] = 2 Fe(II)-[cytochrome c] + pyruvate + 2 H(+)</text>
        <dbReference type="Rhea" id="RHEA:19909"/>
        <dbReference type="Rhea" id="RHEA-COMP:10350"/>
        <dbReference type="Rhea" id="RHEA-COMP:14399"/>
        <dbReference type="ChEBI" id="CHEBI:15361"/>
        <dbReference type="ChEBI" id="CHEBI:15378"/>
        <dbReference type="ChEBI" id="CHEBI:16651"/>
        <dbReference type="ChEBI" id="CHEBI:29033"/>
        <dbReference type="ChEBI" id="CHEBI:29034"/>
        <dbReference type="EC" id="1.1.2.3"/>
    </reaction>
    <physiologicalReaction direction="left-to-right" evidence="14">
        <dbReference type="Rhea" id="RHEA:19910"/>
    </physiologicalReaction>
</comment>
<dbReference type="AlphaFoldDB" id="A0AA39K8E1"/>
<sequence length="483" mass="53537">MGFTLQQVAEHSTASSCWVIIKNSVYDVTDFLSEHPGGAQIILKYAGKDATLAYEPIHPPDALERNLPSSKHLGSLNTDVALHMEELRANRKKTKDELRVEQALRERPPLNRILSLSDMEDVARHILSFKAVSYYSSASDDNISYEENAIAFRRFFFNARVMRPVLHCDPSTTILGYKSSIPVFVSGAALAKLGHPLGEVNITRAAHKASIIQMVSSNASFSYAEIAAAANPSQPLFFQFYKSNDDTTAEKRVREVEKLGYKAIWLTVDAIVAGKREIDIKSPWELETIENGTPTYHSDLDSLELVDETGTAGALVSKDDQNMTWEKTIPWLRSLTNVPIVIKGIQCVEDAVLAADAGVDGILLSNHGGRQLDYSMPPLEILYRLRQRRPDVFDRLEVYIDGGIRRGTDVVKALCLGAKAVGLGRPFLYAQSAYGEIGVLKIIKILEKEIVTAMKLVGAASVKDLTPDLVERVDWQPLVRSRL</sequence>
<keyword evidence="6 22" id="KW-0349">Heme</keyword>
<dbReference type="Gene3D" id="3.10.120.10">
    <property type="entry name" value="Cytochrome b5-like heme/steroid binding domain"/>
    <property type="match status" value="1"/>
</dbReference>
<dbReference type="GO" id="GO:0020037">
    <property type="term" value="F:heme binding"/>
    <property type="evidence" value="ECO:0007669"/>
    <property type="project" value="UniProtKB-UniRule"/>
</dbReference>
<evidence type="ECO:0000256" key="2">
    <source>
        <dbReference type="ARBA" id="ARBA00001970"/>
    </source>
</evidence>
<feature type="domain" description="FMN hydroxy acid dehydrogenase" evidence="24">
    <location>
        <begin position="108"/>
        <end position="475"/>
    </location>
</feature>
<evidence type="ECO:0000256" key="18">
    <source>
        <dbReference type="ARBA" id="ARBA00068515"/>
    </source>
</evidence>
<dbReference type="EC" id="1.1.2.3" evidence="17"/>
<evidence type="ECO:0000259" key="24">
    <source>
        <dbReference type="PROSITE" id="PS51349"/>
    </source>
</evidence>
<dbReference type="Proteomes" id="UP001175226">
    <property type="component" value="Unassembled WGS sequence"/>
</dbReference>
<dbReference type="EMBL" id="JAUEPT010000001">
    <property type="protein sequence ID" value="KAK0456457.1"/>
    <property type="molecule type" value="Genomic_DNA"/>
</dbReference>
<dbReference type="PANTHER" id="PTHR10578">
    <property type="entry name" value="S -2-HYDROXY-ACID OXIDASE-RELATED"/>
    <property type="match status" value="1"/>
</dbReference>
<keyword evidence="12 22" id="KW-0408">Iron</keyword>
<evidence type="ECO:0000256" key="3">
    <source>
        <dbReference type="ARBA" id="ARBA00004569"/>
    </source>
</evidence>
<dbReference type="CDD" id="cd02922">
    <property type="entry name" value="FCB2_FMN"/>
    <property type="match status" value="1"/>
</dbReference>
<dbReference type="Pfam" id="PF00173">
    <property type="entry name" value="Cyt-b5"/>
    <property type="match status" value="1"/>
</dbReference>
<comment type="caution">
    <text evidence="25">The sequence shown here is derived from an EMBL/GenBank/DDBJ whole genome shotgun (WGS) entry which is preliminary data.</text>
</comment>
<dbReference type="PROSITE" id="PS00191">
    <property type="entry name" value="CYTOCHROME_B5_1"/>
    <property type="match status" value="1"/>
</dbReference>
<organism evidence="25 26">
    <name type="scientific">Armillaria borealis</name>
    <dbReference type="NCBI Taxonomy" id="47425"/>
    <lineage>
        <taxon>Eukaryota</taxon>
        <taxon>Fungi</taxon>
        <taxon>Dikarya</taxon>
        <taxon>Basidiomycota</taxon>
        <taxon>Agaricomycotina</taxon>
        <taxon>Agaricomycetes</taxon>
        <taxon>Agaricomycetidae</taxon>
        <taxon>Agaricales</taxon>
        <taxon>Marasmiineae</taxon>
        <taxon>Physalacriaceae</taxon>
        <taxon>Armillaria</taxon>
    </lineage>
</organism>
<name>A0AA39K8E1_9AGAR</name>
<gene>
    <name evidence="25" type="ORF">EV421DRAFT_1752567</name>
</gene>
<keyword evidence="9 22" id="KW-0479">Metal-binding</keyword>
<keyword evidence="5" id="KW-0813">Transport</keyword>
<evidence type="ECO:0000256" key="7">
    <source>
        <dbReference type="ARBA" id="ARBA00022630"/>
    </source>
</evidence>
<comment type="similarity">
    <text evidence="22">Belongs to the cytochrome b5 family.</text>
</comment>
<keyword evidence="8" id="KW-0288">FMN</keyword>
<dbReference type="Gene3D" id="3.20.20.70">
    <property type="entry name" value="Aldolase class I"/>
    <property type="match status" value="1"/>
</dbReference>
<comment type="similarity">
    <text evidence="16">In the N-terminal section; belongs to the cytochrome b5 family.</text>
</comment>
<dbReference type="FunFam" id="3.20.20.70:FF:000062">
    <property type="entry name" value="Cytochrome b2, mitochondrial, putative"/>
    <property type="match status" value="1"/>
</dbReference>
<evidence type="ECO:0000256" key="5">
    <source>
        <dbReference type="ARBA" id="ARBA00022448"/>
    </source>
</evidence>
<evidence type="ECO:0000256" key="13">
    <source>
        <dbReference type="ARBA" id="ARBA00023128"/>
    </source>
</evidence>
<evidence type="ECO:0000256" key="17">
    <source>
        <dbReference type="ARBA" id="ARBA00066458"/>
    </source>
</evidence>
<dbReference type="Pfam" id="PF01070">
    <property type="entry name" value="FMN_dh"/>
    <property type="match status" value="1"/>
</dbReference>
<evidence type="ECO:0000256" key="9">
    <source>
        <dbReference type="ARBA" id="ARBA00022723"/>
    </source>
</evidence>
<keyword evidence="13" id="KW-0496">Mitochondrion</keyword>
<dbReference type="FunFam" id="3.10.120.10:FF:000009">
    <property type="entry name" value="Cytochrome b2, mitochondrial, putative"/>
    <property type="match status" value="1"/>
</dbReference>
<evidence type="ECO:0000256" key="1">
    <source>
        <dbReference type="ARBA" id="ARBA00001917"/>
    </source>
</evidence>
<evidence type="ECO:0000256" key="20">
    <source>
        <dbReference type="ARBA" id="ARBA00078774"/>
    </source>
</evidence>
<dbReference type="PROSITE" id="PS51349">
    <property type="entry name" value="FMN_HYDROXY_ACID_DH_2"/>
    <property type="match status" value="1"/>
</dbReference>
<comment type="subunit">
    <text evidence="4">Homotetramer.</text>
</comment>
<dbReference type="PROSITE" id="PS00557">
    <property type="entry name" value="FMN_HYDROXY_ACID_DH_1"/>
    <property type="match status" value="1"/>
</dbReference>
<evidence type="ECO:0000256" key="12">
    <source>
        <dbReference type="ARBA" id="ARBA00023004"/>
    </source>
</evidence>
<dbReference type="InterPro" id="IPR013785">
    <property type="entry name" value="Aldolase_TIM"/>
</dbReference>
<feature type="domain" description="Cytochrome b5 heme-binding" evidence="23">
    <location>
        <begin position="1"/>
        <end position="77"/>
    </location>
</feature>
<reference evidence="25" key="1">
    <citation type="submission" date="2023-06" db="EMBL/GenBank/DDBJ databases">
        <authorList>
            <consortium name="Lawrence Berkeley National Laboratory"/>
            <person name="Ahrendt S."/>
            <person name="Sahu N."/>
            <person name="Indic B."/>
            <person name="Wong-Bajracharya J."/>
            <person name="Merenyi Z."/>
            <person name="Ke H.-M."/>
            <person name="Monk M."/>
            <person name="Kocsube S."/>
            <person name="Drula E."/>
            <person name="Lipzen A."/>
            <person name="Balint B."/>
            <person name="Henrissat B."/>
            <person name="Andreopoulos B."/>
            <person name="Martin F.M."/>
            <person name="Harder C.B."/>
            <person name="Rigling D."/>
            <person name="Ford K.L."/>
            <person name="Foster G.D."/>
            <person name="Pangilinan J."/>
            <person name="Papanicolaou A."/>
            <person name="Barry K."/>
            <person name="LaButti K."/>
            <person name="Viragh M."/>
            <person name="Koriabine M."/>
            <person name="Yan M."/>
            <person name="Riley R."/>
            <person name="Champramary S."/>
            <person name="Plett K.L."/>
            <person name="Tsai I.J."/>
            <person name="Slot J."/>
            <person name="Sipos G."/>
            <person name="Plett J."/>
            <person name="Nagy L.G."/>
            <person name="Grigoriev I.V."/>
        </authorList>
    </citation>
    <scope>NUCLEOTIDE SEQUENCE</scope>
    <source>
        <strain evidence="25">FPL87.14</strain>
    </source>
</reference>
<dbReference type="InterPro" id="IPR036400">
    <property type="entry name" value="Cyt_B5-like_heme/steroid_sf"/>
</dbReference>
<comment type="cofactor">
    <cofactor evidence="1">
        <name>FMN</name>
        <dbReference type="ChEBI" id="CHEBI:58210"/>
    </cofactor>
</comment>